<feature type="domain" description="YDG" evidence="4">
    <location>
        <begin position="1"/>
        <end position="86"/>
    </location>
</feature>
<dbReference type="SUPFAM" id="SSF82199">
    <property type="entry name" value="SET domain"/>
    <property type="match status" value="1"/>
</dbReference>
<dbReference type="EMBL" id="JAJFAZ020000002">
    <property type="protein sequence ID" value="KAI5343125.1"/>
    <property type="molecule type" value="Genomic_DNA"/>
</dbReference>
<dbReference type="Gramene" id="VVA33665">
    <property type="protein sequence ID" value="VVA33665"/>
    <property type="gene ID" value="Prudul26B003010"/>
</dbReference>
<dbReference type="InterPro" id="IPR003105">
    <property type="entry name" value="SRA_YDG"/>
</dbReference>
<evidence type="ECO:0000313" key="8">
    <source>
        <dbReference type="Proteomes" id="UP001054821"/>
    </source>
</evidence>
<organism evidence="6 7">
    <name type="scientific">Prunus dulcis</name>
    <name type="common">Almond</name>
    <name type="synonym">Amygdalus dulcis</name>
    <dbReference type="NCBI Taxonomy" id="3755"/>
    <lineage>
        <taxon>Eukaryota</taxon>
        <taxon>Viridiplantae</taxon>
        <taxon>Streptophyta</taxon>
        <taxon>Embryophyta</taxon>
        <taxon>Tracheophyta</taxon>
        <taxon>Spermatophyta</taxon>
        <taxon>Magnoliopsida</taxon>
        <taxon>eudicotyledons</taxon>
        <taxon>Gunneridae</taxon>
        <taxon>Pentapetalae</taxon>
        <taxon>rosids</taxon>
        <taxon>fabids</taxon>
        <taxon>Rosales</taxon>
        <taxon>Rosaceae</taxon>
        <taxon>Amygdaloideae</taxon>
        <taxon>Amygdaleae</taxon>
        <taxon>Prunus</taxon>
    </lineage>
</organism>
<dbReference type="InterPro" id="IPR051357">
    <property type="entry name" value="H3K9_HMTase_SUVAR3-9"/>
</dbReference>
<name>A0A5E4G1G3_PRUDU</name>
<dbReference type="Proteomes" id="UP001054821">
    <property type="component" value="Chromosome 2"/>
</dbReference>
<dbReference type="Gene3D" id="2.30.280.10">
    <property type="entry name" value="SRA-YDG"/>
    <property type="match status" value="1"/>
</dbReference>
<dbReference type="EMBL" id="CABIKO010000298">
    <property type="protein sequence ID" value="VVA33665.1"/>
    <property type="molecule type" value="Genomic_DNA"/>
</dbReference>
<dbReference type="GO" id="GO:0005634">
    <property type="term" value="C:nucleus"/>
    <property type="evidence" value="ECO:0007669"/>
    <property type="project" value="UniProtKB-SubCell"/>
</dbReference>
<reference evidence="6" key="1">
    <citation type="submission" date="2019-07" db="EMBL/GenBank/DDBJ databases">
        <authorList>
            <person name="Alioto T."/>
            <person name="Alioto T."/>
            <person name="Gomez Garrido J."/>
        </authorList>
    </citation>
    <scope>NUCLEOTIDE SEQUENCE</scope>
</reference>
<dbReference type="GO" id="GO:0042054">
    <property type="term" value="F:histone methyltransferase activity"/>
    <property type="evidence" value="ECO:0007669"/>
    <property type="project" value="TreeGrafter"/>
</dbReference>
<dbReference type="GO" id="GO:0003690">
    <property type="term" value="F:double-stranded DNA binding"/>
    <property type="evidence" value="ECO:0007669"/>
    <property type="project" value="TreeGrafter"/>
</dbReference>
<dbReference type="PANTHER" id="PTHR45660">
    <property type="entry name" value="HISTONE-LYSINE N-METHYLTRANSFERASE SETMAR"/>
    <property type="match status" value="1"/>
</dbReference>
<dbReference type="Gene3D" id="2.170.270.10">
    <property type="entry name" value="SET domain"/>
    <property type="match status" value="2"/>
</dbReference>
<gene>
    <name evidence="6" type="ORF">ALMOND_2B003010</name>
    <name evidence="5" type="ORF">L3X38_011001</name>
</gene>
<protein>
    <submittedName>
        <fullName evidence="6">PREDICTED: histone-lysine</fullName>
    </submittedName>
</protein>
<dbReference type="InterPro" id="IPR015947">
    <property type="entry name" value="PUA-like_sf"/>
</dbReference>
<dbReference type="PROSITE" id="PS51015">
    <property type="entry name" value="YDG"/>
    <property type="match status" value="1"/>
</dbReference>
<evidence type="ECO:0000259" key="4">
    <source>
        <dbReference type="PROSITE" id="PS51015"/>
    </source>
</evidence>
<evidence type="ECO:0000313" key="5">
    <source>
        <dbReference type="EMBL" id="KAI5343125.1"/>
    </source>
</evidence>
<sequence length="156" mass="18149">MGWVCRKKPKDQRLVRENLSLKNSKEEETHVRVIRGFKRFERIPRQPIITWGQVSQKSKKLMVPKDIVCKNDISEGKEKMHIRVVNAINKESPPSFNYICNIIYPESKSRPCVMKNGISQHGIQFNLEVFGTKSKGWGVRSRSYIPHGSFVCEYVE</sequence>
<evidence type="ECO:0000313" key="7">
    <source>
        <dbReference type="Proteomes" id="UP000327085"/>
    </source>
</evidence>
<comment type="subcellular location">
    <subcellularLocation>
        <location evidence="1">Chromosome</location>
        <location evidence="1">Centromere</location>
    </subcellularLocation>
    <subcellularLocation>
        <location evidence="3">Nucleus</location>
    </subcellularLocation>
</comment>
<evidence type="ECO:0000256" key="1">
    <source>
        <dbReference type="ARBA" id="ARBA00004584"/>
    </source>
</evidence>
<evidence type="ECO:0000313" key="6">
    <source>
        <dbReference type="EMBL" id="VVA33665.1"/>
    </source>
</evidence>
<dbReference type="SUPFAM" id="SSF88697">
    <property type="entry name" value="PUA domain-like"/>
    <property type="match status" value="1"/>
</dbReference>
<accession>A0A5E4G1G3</accession>
<reference evidence="7" key="2">
    <citation type="journal article" date="2020" name="Plant J.">
        <title>Transposons played a major role in the diversification between the closely related almond and peach genomes: results from the almond genome sequence.</title>
        <authorList>
            <person name="Alioto T."/>
            <person name="Alexiou K.G."/>
            <person name="Bardil A."/>
            <person name="Barteri F."/>
            <person name="Castanera R."/>
            <person name="Cruz F."/>
            <person name="Dhingra A."/>
            <person name="Duval H."/>
            <person name="Fernandez I Marti A."/>
            <person name="Frias L."/>
            <person name="Galan B."/>
            <person name="Garcia J.L."/>
            <person name="Howad W."/>
            <person name="Gomez-Garrido J."/>
            <person name="Gut M."/>
            <person name="Julca I."/>
            <person name="Morata J."/>
            <person name="Puigdomenech P."/>
            <person name="Ribeca P."/>
            <person name="Rubio Cabetas M.J."/>
            <person name="Vlasova A."/>
            <person name="Wirthensohn M."/>
            <person name="Garcia-Mas J."/>
            <person name="Gabaldon T."/>
            <person name="Casacuberta J.M."/>
            <person name="Arus P."/>
        </authorList>
    </citation>
    <scope>NUCLEOTIDE SEQUENCE [LARGE SCALE GENOMIC DNA]</scope>
    <source>
        <strain evidence="7">cv. Texas</strain>
    </source>
</reference>
<dbReference type="InterPro" id="IPR046341">
    <property type="entry name" value="SET_dom_sf"/>
</dbReference>
<dbReference type="AlphaFoldDB" id="A0A5E4G1G3"/>
<dbReference type="PANTHER" id="PTHR45660:SF46">
    <property type="entry name" value="HISTONE-LYSINE N-METHYLTRANSFERASE, H3 LYSINE-9 SPECIFIC SUVH6"/>
    <property type="match status" value="1"/>
</dbReference>
<evidence type="ECO:0000256" key="3">
    <source>
        <dbReference type="PROSITE-ProRule" id="PRU00358"/>
    </source>
</evidence>
<keyword evidence="2 3" id="KW-0539">Nucleus</keyword>
<proteinExistence type="predicted"/>
<reference evidence="5 8" key="3">
    <citation type="journal article" date="2022" name="G3 (Bethesda)">
        <title>Whole-genome sequence and methylome profiling of the almond [Prunus dulcis (Mill.) D.A. Webb] cultivar 'Nonpareil'.</title>
        <authorList>
            <person name="D'Amico-Willman K.M."/>
            <person name="Ouma W.Z."/>
            <person name="Meulia T."/>
            <person name="Sideli G.M."/>
            <person name="Gradziel T.M."/>
            <person name="Fresnedo-Ramirez J."/>
        </authorList>
    </citation>
    <scope>NUCLEOTIDE SEQUENCE [LARGE SCALE GENOMIC DNA]</scope>
    <source>
        <strain evidence="5">Clone GOH B32 T37-40</strain>
    </source>
</reference>
<keyword evidence="8" id="KW-1185">Reference proteome</keyword>
<evidence type="ECO:0000256" key="2">
    <source>
        <dbReference type="ARBA" id="ARBA00023242"/>
    </source>
</evidence>
<dbReference type="GO" id="GO:0000775">
    <property type="term" value="C:chromosome, centromeric region"/>
    <property type="evidence" value="ECO:0007669"/>
    <property type="project" value="UniProtKB-SubCell"/>
</dbReference>
<dbReference type="InterPro" id="IPR036987">
    <property type="entry name" value="SRA-YDG_sf"/>
</dbReference>
<dbReference type="Proteomes" id="UP000327085">
    <property type="component" value="Chromosome 2"/>
</dbReference>
<dbReference type="InParanoid" id="A0A5E4G1G3"/>